<reference evidence="1 2" key="1">
    <citation type="submission" date="2024-01" db="EMBL/GenBank/DDBJ databases">
        <title>Genome assemblies of Stephania.</title>
        <authorList>
            <person name="Yang L."/>
        </authorList>
    </citation>
    <scope>NUCLEOTIDE SEQUENCE [LARGE SCALE GENOMIC DNA]</scope>
    <source>
        <strain evidence="1">YNDBR</strain>
        <tissue evidence="1">Leaf</tissue>
    </source>
</reference>
<keyword evidence="2" id="KW-1185">Reference proteome</keyword>
<protein>
    <submittedName>
        <fullName evidence="1">Uncharacterized protein</fullName>
    </submittedName>
</protein>
<gene>
    <name evidence="1" type="ORF">Syun_002433</name>
</gene>
<comment type="caution">
    <text evidence="1">The sequence shown here is derived from an EMBL/GenBank/DDBJ whole genome shotgun (WGS) entry which is preliminary data.</text>
</comment>
<evidence type="ECO:0000313" key="2">
    <source>
        <dbReference type="Proteomes" id="UP001420932"/>
    </source>
</evidence>
<evidence type="ECO:0000313" key="1">
    <source>
        <dbReference type="EMBL" id="KAK9170293.1"/>
    </source>
</evidence>
<proteinExistence type="predicted"/>
<name>A0AAP0LFF3_9MAGN</name>
<sequence length="180" mass="20653">MLPIAANPPLINKNLHFSRNEINGIITDLLLARPAGKRLCTHRHKKDGRKNKKVHLYDATVYRNLEYTAPRDALVGKSAIVYSSCESKGLKHFEEQGRNPCYVIDPTTKQSEEAILRDQEEREQLERNIRNRDAAATKKNVGVHFFNHFSLYVANEQFEEPDLQFSSSLQLALASYVRMN</sequence>
<dbReference type="EMBL" id="JBBNAF010000001">
    <property type="protein sequence ID" value="KAK9170293.1"/>
    <property type="molecule type" value="Genomic_DNA"/>
</dbReference>
<dbReference type="AlphaFoldDB" id="A0AAP0LFF3"/>
<organism evidence="1 2">
    <name type="scientific">Stephania yunnanensis</name>
    <dbReference type="NCBI Taxonomy" id="152371"/>
    <lineage>
        <taxon>Eukaryota</taxon>
        <taxon>Viridiplantae</taxon>
        <taxon>Streptophyta</taxon>
        <taxon>Embryophyta</taxon>
        <taxon>Tracheophyta</taxon>
        <taxon>Spermatophyta</taxon>
        <taxon>Magnoliopsida</taxon>
        <taxon>Ranunculales</taxon>
        <taxon>Menispermaceae</taxon>
        <taxon>Menispermoideae</taxon>
        <taxon>Cissampelideae</taxon>
        <taxon>Stephania</taxon>
    </lineage>
</organism>
<dbReference type="Proteomes" id="UP001420932">
    <property type="component" value="Unassembled WGS sequence"/>
</dbReference>
<accession>A0AAP0LFF3</accession>